<evidence type="ECO:0008006" key="2">
    <source>
        <dbReference type="Google" id="ProtNLM"/>
    </source>
</evidence>
<protein>
    <recommendedName>
        <fullName evidence="2">Reverse transcriptase domain-containing protein</fullName>
    </recommendedName>
</protein>
<organism evidence="1">
    <name type="scientific">Cuerna arida</name>
    <dbReference type="NCBI Taxonomy" id="1464854"/>
    <lineage>
        <taxon>Eukaryota</taxon>
        <taxon>Metazoa</taxon>
        <taxon>Ecdysozoa</taxon>
        <taxon>Arthropoda</taxon>
        <taxon>Hexapoda</taxon>
        <taxon>Insecta</taxon>
        <taxon>Pterygota</taxon>
        <taxon>Neoptera</taxon>
        <taxon>Paraneoptera</taxon>
        <taxon>Hemiptera</taxon>
        <taxon>Auchenorrhyncha</taxon>
        <taxon>Membracoidea</taxon>
        <taxon>Cicadellidae</taxon>
        <taxon>Cicadellinae</taxon>
        <taxon>Proconiini</taxon>
        <taxon>Cuerna</taxon>
    </lineage>
</organism>
<reference evidence="1" key="1">
    <citation type="submission" date="2015-11" db="EMBL/GenBank/DDBJ databases">
        <title>De novo transcriptome assembly of four potential Pierce s Disease insect vectors from Arizona vineyards.</title>
        <authorList>
            <person name="Tassone E.E."/>
        </authorList>
    </citation>
    <scope>NUCLEOTIDE SEQUENCE</scope>
</reference>
<proteinExistence type="predicted"/>
<name>A0A1B6ET58_9HEMI</name>
<accession>A0A1B6ET58</accession>
<dbReference type="PANTHER" id="PTHR47510">
    <property type="entry name" value="REVERSE TRANSCRIPTASE DOMAIN-CONTAINING PROTEIN"/>
    <property type="match status" value="1"/>
</dbReference>
<dbReference type="AlphaFoldDB" id="A0A1B6ET58"/>
<gene>
    <name evidence="1" type="ORF">g.49248</name>
</gene>
<feature type="non-terminal residue" evidence="1">
    <location>
        <position position="161"/>
    </location>
</feature>
<sequence length="161" mass="18474">MSLNRDADGKLFSNAKSISHMFNNFFNNYVKESIIPKLAQKNYDTNTSKLTKTNSKIICKPVTKEEVLKIIASFENKWSSGFDEVPMTVIKHVSKIIAQPLTHLINSSFISGYFPDKLKIAKVVPLYKNSDRKDLKNYRPLSMLPSFSKIFEKAMYTRLVN</sequence>
<evidence type="ECO:0000313" key="1">
    <source>
        <dbReference type="EMBL" id="JAS40903.1"/>
    </source>
</evidence>
<dbReference type="PANTHER" id="PTHR47510:SF3">
    <property type="entry name" value="ENDO_EXONUCLEASE_PHOSPHATASE DOMAIN-CONTAINING PROTEIN"/>
    <property type="match status" value="1"/>
</dbReference>
<dbReference type="EMBL" id="GECZ01028866">
    <property type="protein sequence ID" value="JAS40903.1"/>
    <property type="molecule type" value="Transcribed_RNA"/>
</dbReference>